<dbReference type="PANTHER" id="PTHR22932:SF1">
    <property type="entry name" value="CO-CHAPERONE PROTEIN DAF-41"/>
    <property type="match status" value="1"/>
</dbReference>
<evidence type="ECO:0000259" key="3">
    <source>
        <dbReference type="PROSITE" id="PS51203"/>
    </source>
</evidence>
<gene>
    <name evidence="4" type="ORF">PCOR1329_LOCUS29848</name>
</gene>
<keyword evidence="5" id="KW-1185">Reference proteome</keyword>
<organism evidence="4 5">
    <name type="scientific">Prorocentrum cordatum</name>
    <dbReference type="NCBI Taxonomy" id="2364126"/>
    <lineage>
        <taxon>Eukaryota</taxon>
        <taxon>Sar</taxon>
        <taxon>Alveolata</taxon>
        <taxon>Dinophyceae</taxon>
        <taxon>Prorocentrales</taxon>
        <taxon>Prorocentraceae</taxon>
        <taxon>Prorocentrum</taxon>
    </lineage>
</organism>
<comment type="caution">
    <text evidence="4">The sequence shown here is derived from an EMBL/GenBank/DDBJ whole genome shotgun (WGS) entry which is preliminary data.</text>
</comment>
<feature type="compositionally biased region" description="Basic and acidic residues" evidence="2">
    <location>
        <begin position="133"/>
        <end position="142"/>
    </location>
</feature>
<dbReference type="InterPro" id="IPR045250">
    <property type="entry name" value="p23-like"/>
</dbReference>
<dbReference type="EMBL" id="CAUYUJ010011325">
    <property type="protein sequence ID" value="CAK0831551.1"/>
    <property type="molecule type" value="Genomic_DNA"/>
</dbReference>
<feature type="compositionally biased region" description="Basic residues" evidence="2">
    <location>
        <begin position="178"/>
        <end position="191"/>
    </location>
</feature>
<dbReference type="InterPro" id="IPR007052">
    <property type="entry name" value="CS_dom"/>
</dbReference>
<feature type="region of interest" description="Disordered" evidence="2">
    <location>
        <begin position="168"/>
        <end position="191"/>
    </location>
</feature>
<dbReference type="InterPro" id="IPR008978">
    <property type="entry name" value="HSP20-like_chaperone"/>
</dbReference>
<dbReference type="Proteomes" id="UP001189429">
    <property type="component" value="Unassembled WGS sequence"/>
</dbReference>
<evidence type="ECO:0000256" key="2">
    <source>
        <dbReference type="SAM" id="MobiDB-lite"/>
    </source>
</evidence>
<comment type="similarity">
    <text evidence="1">Belongs to the p23/wos2 family.</text>
</comment>
<feature type="region of interest" description="Disordered" evidence="2">
    <location>
        <begin position="133"/>
        <end position="155"/>
    </location>
</feature>
<feature type="domain" description="CS" evidence="3">
    <location>
        <begin position="1"/>
        <end position="70"/>
    </location>
</feature>
<accession>A0ABN9SIK4</accession>
<dbReference type="PANTHER" id="PTHR22932">
    <property type="entry name" value="TELOMERASE-BINDING PROTEIN P23 HSP90 CO-CHAPERONE"/>
    <property type="match status" value="1"/>
</dbReference>
<reference evidence="4" key="1">
    <citation type="submission" date="2023-10" db="EMBL/GenBank/DDBJ databases">
        <authorList>
            <person name="Chen Y."/>
            <person name="Shah S."/>
            <person name="Dougan E. K."/>
            <person name="Thang M."/>
            <person name="Chan C."/>
        </authorList>
    </citation>
    <scope>NUCLEOTIDE SEQUENCE [LARGE SCALE GENOMIC DNA]</scope>
</reference>
<name>A0ABN9SIK4_9DINO</name>
<proteinExistence type="inferred from homology"/>
<dbReference type="PROSITE" id="PS51203">
    <property type="entry name" value="CS"/>
    <property type="match status" value="1"/>
</dbReference>
<protein>
    <recommendedName>
        <fullName evidence="3">CS domain-containing protein</fullName>
    </recommendedName>
</protein>
<dbReference type="Gene3D" id="2.60.40.790">
    <property type="match status" value="1"/>
</dbReference>
<evidence type="ECO:0000313" key="5">
    <source>
        <dbReference type="Proteomes" id="UP001189429"/>
    </source>
</evidence>
<dbReference type="SUPFAM" id="SSF49764">
    <property type="entry name" value="HSP20-like chaperones"/>
    <property type="match status" value="1"/>
</dbReference>
<evidence type="ECO:0000313" key="4">
    <source>
        <dbReference type="EMBL" id="CAK0831551.1"/>
    </source>
</evidence>
<sequence length="191" mass="22670">MPLPDMSDPEVTIQDKRIFFKGVSRGDDYEIDIDLLRGINTTDSKYTVDQWKITFDLKKVRREPCWNRLTRSKKKHAWLKKDQDRWYISDCQHAKELWREAYFRKKLGSELPGGEDAEEDDMVDNAVKELKEKQKQVKEEKSGGGLDSMVDDQKKKEMEEWTNTLEKFRSRAVPITSKPKRKGRRKRTDEL</sequence>
<evidence type="ECO:0000256" key="1">
    <source>
        <dbReference type="ARBA" id="ARBA00025733"/>
    </source>
</evidence>